<dbReference type="PANTHER" id="PTHR43289">
    <property type="entry name" value="MITOGEN-ACTIVATED PROTEIN KINASE KINASE KINASE 20-RELATED"/>
    <property type="match status" value="1"/>
</dbReference>
<dbReference type="GO" id="GO:0005524">
    <property type="term" value="F:ATP binding"/>
    <property type="evidence" value="ECO:0007669"/>
    <property type="project" value="UniProtKB-KW"/>
</dbReference>
<keyword evidence="8" id="KW-1133">Transmembrane helix</keyword>
<dbReference type="SMART" id="SM00220">
    <property type="entry name" value="S_TKc"/>
    <property type="match status" value="1"/>
</dbReference>
<dbReference type="Pfam" id="PF00069">
    <property type="entry name" value="Pkinase"/>
    <property type="match status" value="1"/>
</dbReference>
<keyword evidence="13" id="KW-1185">Reference proteome</keyword>
<keyword evidence="4" id="KW-0547">Nucleotide-binding</keyword>
<dbReference type="InterPro" id="IPR011009">
    <property type="entry name" value="Kinase-like_dom_sf"/>
</dbReference>
<dbReference type="AlphaFoldDB" id="A0A7W7IIJ1"/>
<evidence type="ECO:0000313" key="12">
    <source>
        <dbReference type="Proteomes" id="UP000549343"/>
    </source>
</evidence>
<dbReference type="Proteomes" id="UP000549343">
    <property type="component" value="Unassembled WGS sequence"/>
</dbReference>
<evidence type="ECO:0000256" key="4">
    <source>
        <dbReference type="ARBA" id="ARBA00022741"/>
    </source>
</evidence>
<evidence type="ECO:0000256" key="6">
    <source>
        <dbReference type="ARBA" id="ARBA00022840"/>
    </source>
</evidence>
<evidence type="ECO:0000256" key="2">
    <source>
        <dbReference type="ARBA" id="ARBA00022527"/>
    </source>
</evidence>
<dbReference type="EMBL" id="JACHMV010000001">
    <property type="protein sequence ID" value="MBB4777737.1"/>
    <property type="molecule type" value="Genomic_DNA"/>
</dbReference>
<evidence type="ECO:0000313" key="10">
    <source>
        <dbReference type="EMBL" id="GAA0551397.1"/>
    </source>
</evidence>
<reference evidence="10" key="3">
    <citation type="submission" date="2023-12" db="EMBL/GenBank/DDBJ databases">
        <authorList>
            <person name="Sun Q."/>
            <person name="Inoue M."/>
        </authorList>
    </citation>
    <scope>NUCLEOTIDE SEQUENCE</scope>
    <source>
        <strain evidence="10">JCM 10667</strain>
    </source>
</reference>
<organism evidence="11 12">
    <name type="scientific">Actinomadura livida</name>
    <dbReference type="NCBI Taxonomy" id="79909"/>
    <lineage>
        <taxon>Bacteria</taxon>
        <taxon>Bacillati</taxon>
        <taxon>Actinomycetota</taxon>
        <taxon>Actinomycetes</taxon>
        <taxon>Streptosporangiales</taxon>
        <taxon>Thermomonosporaceae</taxon>
        <taxon>Actinomadura</taxon>
    </lineage>
</organism>
<dbReference type="Gene3D" id="3.30.200.20">
    <property type="entry name" value="Phosphorylase Kinase, domain 1"/>
    <property type="match status" value="1"/>
</dbReference>
<evidence type="ECO:0000259" key="9">
    <source>
        <dbReference type="PROSITE" id="PS50011"/>
    </source>
</evidence>
<evidence type="ECO:0000313" key="13">
    <source>
        <dbReference type="Proteomes" id="UP001501427"/>
    </source>
</evidence>
<proteinExistence type="predicted"/>
<accession>A0A7W7IIJ1</accession>
<feature type="transmembrane region" description="Helical" evidence="8">
    <location>
        <begin position="273"/>
        <end position="292"/>
    </location>
</feature>
<feature type="domain" description="Protein kinase" evidence="9">
    <location>
        <begin position="11"/>
        <end position="273"/>
    </location>
</feature>
<dbReference type="Proteomes" id="UP001501427">
    <property type="component" value="Unassembled WGS sequence"/>
</dbReference>
<dbReference type="PANTHER" id="PTHR43289:SF6">
    <property type="entry name" value="SERINE_THREONINE-PROTEIN KINASE NEKL-3"/>
    <property type="match status" value="1"/>
</dbReference>
<keyword evidence="6" id="KW-0067">ATP-binding</keyword>
<dbReference type="RefSeq" id="WP_184888398.1">
    <property type="nucleotide sequence ID" value="NZ_BAAAHD010000010.1"/>
</dbReference>
<dbReference type="Gene3D" id="1.10.510.10">
    <property type="entry name" value="Transferase(Phosphotransferase) domain 1"/>
    <property type="match status" value="1"/>
</dbReference>
<protein>
    <recommendedName>
        <fullName evidence="1">non-specific serine/threonine protein kinase</fullName>
        <ecNumber evidence="1">2.7.11.1</ecNumber>
    </recommendedName>
</protein>
<evidence type="ECO:0000256" key="8">
    <source>
        <dbReference type="SAM" id="Phobius"/>
    </source>
</evidence>
<dbReference type="GO" id="GO:0004674">
    <property type="term" value="F:protein serine/threonine kinase activity"/>
    <property type="evidence" value="ECO:0007669"/>
    <property type="project" value="UniProtKB-KW"/>
</dbReference>
<comment type="caution">
    <text evidence="11">The sequence shown here is derived from an EMBL/GenBank/DDBJ whole genome shotgun (WGS) entry which is preliminary data.</text>
</comment>
<keyword evidence="8" id="KW-0472">Membrane</keyword>
<evidence type="ECO:0000256" key="3">
    <source>
        <dbReference type="ARBA" id="ARBA00022679"/>
    </source>
</evidence>
<sequence length="415" mass="43639">MESGLRLTERYRLVDLLEDDGTREVWRAWDELLGRPVAVKLLASARTDLHRAFQKGVNRAAGLSHAALETVYDSDQTRDVSGRLVSYVVTEFLSGETLAERLRLGPLSASETAGICAQVAGALRTAHRAGVPHGDLTTGEIVLFCGDVKVVDTGLAGIVRGARGTSGHDRTPGTAESAVAEAKASDVRALGAVIAACLPAGPPADLAALAARCASATAEHGPSMNEIAALLTREDEPPNAVFSTVRRAPSPEDRTRTLRPIARPRRYGRHARLAALALVIAIPATAAAAMLVSAPRAPVTVVPAPSQPRADGPPAPAPPAARGGRATETGVTDALGRLRPIVSRGYSSGEIRSDVAIDLNNVITNLEDDLTSDRAVDVAQRIGLLREKIVTRERERGLSPGLADELDRVLATVQT</sequence>
<name>A0A7W7IIJ1_9ACTN</name>
<gene>
    <name evidence="11" type="ORF">F4557_006155</name>
    <name evidence="10" type="ORF">GCM10009546_11740</name>
</gene>
<dbReference type="PROSITE" id="PS50011">
    <property type="entry name" value="PROTEIN_KINASE_DOM"/>
    <property type="match status" value="1"/>
</dbReference>
<evidence type="ECO:0000256" key="1">
    <source>
        <dbReference type="ARBA" id="ARBA00012513"/>
    </source>
</evidence>
<reference evidence="11 12" key="2">
    <citation type="submission" date="2020-08" db="EMBL/GenBank/DDBJ databases">
        <title>Sequencing the genomes of 1000 actinobacteria strains.</title>
        <authorList>
            <person name="Klenk H.-P."/>
        </authorList>
    </citation>
    <scope>NUCLEOTIDE SEQUENCE [LARGE SCALE GENOMIC DNA]</scope>
    <source>
        <strain evidence="11 12">DSM 44772</strain>
    </source>
</reference>
<evidence type="ECO:0000256" key="7">
    <source>
        <dbReference type="SAM" id="MobiDB-lite"/>
    </source>
</evidence>
<dbReference type="SUPFAM" id="SSF56112">
    <property type="entry name" value="Protein kinase-like (PK-like)"/>
    <property type="match status" value="1"/>
</dbReference>
<keyword evidence="5 11" id="KW-0418">Kinase</keyword>
<dbReference type="EMBL" id="BAAAHD010000010">
    <property type="protein sequence ID" value="GAA0551397.1"/>
    <property type="molecule type" value="Genomic_DNA"/>
</dbReference>
<dbReference type="EC" id="2.7.11.1" evidence="1"/>
<keyword evidence="8" id="KW-0812">Transmembrane</keyword>
<keyword evidence="2" id="KW-0723">Serine/threonine-protein kinase</keyword>
<evidence type="ECO:0000256" key="5">
    <source>
        <dbReference type="ARBA" id="ARBA00022777"/>
    </source>
</evidence>
<feature type="region of interest" description="Disordered" evidence="7">
    <location>
        <begin position="303"/>
        <end position="329"/>
    </location>
</feature>
<dbReference type="InterPro" id="IPR000719">
    <property type="entry name" value="Prot_kinase_dom"/>
</dbReference>
<reference evidence="10 13" key="1">
    <citation type="journal article" date="2019" name="Int. J. Syst. Evol. Microbiol.">
        <title>The Global Catalogue of Microorganisms (GCM) 10K type strain sequencing project: providing services to taxonomists for standard genome sequencing and annotation.</title>
        <authorList>
            <consortium name="The Broad Institute Genomics Platform"/>
            <consortium name="The Broad Institute Genome Sequencing Center for Infectious Disease"/>
            <person name="Wu L."/>
            <person name="Ma J."/>
        </authorList>
    </citation>
    <scope>NUCLEOTIDE SEQUENCE [LARGE SCALE GENOMIC DNA]</scope>
    <source>
        <strain evidence="10 13">JCM 10667</strain>
    </source>
</reference>
<keyword evidence="3 11" id="KW-0808">Transferase</keyword>
<evidence type="ECO:0000313" key="11">
    <source>
        <dbReference type="EMBL" id="MBB4777737.1"/>
    </source>
</evidence>